<keyword evidence="5" id="KW-1185">Reference proteome</keyword>
<feature type="domain" description="GIY-YIG" evidence="2">
    <location>
        <begin position="709"/>
        <end position="799"/>
    </location>
</feature>
<sequence length="799" mass="92591">MLLKDNIQRLLKLGLGRAKFVLVKKIFCNNETLATSKQRLFFLRQCSTLNIFPKTIENLRLPYDFPVESITEKSKQRTRRFVLNESKRALRRIIAIKLHKQRRLNERITSVFTPDVASRIRFQRYLAYNTASNLHNRKFLTLLDNLRNLSSANTSENNSPNGSSDQRNRTTNLNSTDNNNTSSSDVTSSKPNLSRHIYKPESEDELESKLQRIHHKLQTTLKELQPQRKWSNISHAEKKVIKELKEKKYICLPSDKGTEFCVIQQDTYTRVALAHLNDSSTYQKVPRMSAKTVENKVNSTLKKICLQNETPSFVRKSFIGGNTDLPRFYHLIKTHKTGPAIKIRPIVSNTNGPTQRLSWLLANALKPLLKDVPAHLENSLELIKYIQAGDFTTNKTLPYPCSLDVVSLYTSILIQEAITNATDRIHNPIFHLAKQDIKDLLTVTLNNMYFSFNDQVFRQTEGLPMGSNISAILAILFMDRLETIALSSHLSIRPYKRYVDDIYLQTTCEDMADQFHSKMNNLHPKLKFEIEKPEITPSGHSLSLLDFKVTISKDGKSSFEFYKKTAKKPIFVHHQSAIPKKSKINFIRNERKRIEDKCSTKTIARKHQNTFDDILRLNGYPESIINKTKHSQNHQENPRPLNTEWLYMKIPYISERLNYRIRGIFRKEDIPVRVAHKSYTLRRALSHNNKERTCTRANCPISGTKLCLLRNAVYQITCNNCNQHYIGSTIRFIHDRVREHLNNDNSSMKKHLSQCQNKVYKGIKIKSIVLENDPANLQLLEAFYMNSREECSEFADLLL</sequence>
<organism evidence="4 5">
    <name type="scientific">Acropora cervicornis</name>
    <name type="common">Staghorn coral</name>
    <dbReference type="NCBI Taxonomy" id="6130"/>
    <lineage>
        <taxon>Eukaryota</taxon>
        <taxon>Metazoa</taxon>
        <taxon>Cnidaria</taxon>
        <taxon>Anthozoa</taxon>
        <taxon>Hexacorallia</taxon>
        <taxon>Scleractinia</taxon>
        <taxon>Astrocoeniina</taxon>
        <taxon>Acroporidae</taxon>
        <taxon>Acropora</taxon>
    </lineage>
</organism>
<dbReference type="InterPro" id="IPR058912">
    <property type="entry name" value="HTH_animal"/>
</dbReference>
<dbReference type="InterPro" id="IPR000477">
    <property type="entry name" value="RT_dom"/>
</dbReference>
<feature type="compositionally biased region" description="Low complexity" evidence="1">
    <location>
        <begin position="169"/>
        <end position="189"/>
    </location>
</feature>
<dbReference type="Proteomes" id="UP001249851">
    <property type="component" value="Unassembled WGS sequence"/>
</dbReference>
<evidence type="ECO:0000259" key="2">
    <source>
        <dbReference type="PROSITE" id="PS50164"/>
    </source>
</evidence>
<dbReference type="SUPFAM" id="SSF82771">
    <property type="entry name" value="GIY-YIG endonuclease"/>
    <property type="match status" value="1"/>
</dbReference>
<feature type="compositionally biased region" description="Polar residues" evidence="1">
    <location>
        <begin position="151"/>
        <end position="165"/>
    </location>
</feature>
<dbReference type="AlphaFoldDB" id="A0AAD9Q7D3"/>
<comment type="caution">
    <text evidence="4">The sequence shown here is derived from an EMBL/GenBank/DDBJ whole genome shotgun (WGS) entry which is preliminary data.</text>
</comment>
<evidence type="ECO:0000259" key="3">
    <source>
        <dbReference type="PROSITE" id="PS50878"/>
    </source>
</evidence>
<dbReference type="InterPro" id="IPR035901">
    <property type="entry name" value="GIY-YIG_endonuc_sf"/>
</dbReference>
<proteinExistence type="predicted"/>
<dbReference type="PROSITE" id="PS50878">
    <property type="entry name" value="RT_POL"/>
    <property type="match status" value="1"/>
</dbReference>
<dbReference type="Gene3D" id="3.40.1440.10">
    <property type="entry name" value="GIY-YIG endonuclease"/>
    <property type="match status" value="1"/>
</dbReference>
<evidence type="ECO:0000313" key="4">
    <source>
        <dbReference type="EMBL" id="KAK2555741.1"/>
    </source>
</evidence>
<feature type="domain" description="Reverse transcriptase" evidence="3">
    <location>
        <begin position="313"/>
        <end position="549"/>
    </location>
</feature>
<name>A0AAD9Q7D3_ACRCE</name>
<dbReference type="PANTHER" id="PTHR21301:SF10">
    <property type="entry name" value="REVERSE TRANSCRIPTASE DOMAIN-CONTAINING PROTEIN"/>
    <property type="match status" value="1"/>
</dbReference>
<accession>A0AAD9Q7D3</accession>
<dbReference type="PROSITE" id="PS50164">
    <property type="entry name" value="GIY_YIG"/>
    <property type="match status" value="1"/>
</dbReference>
<reference evidence="4" key="2">
    <citation type="journal article" date="2023" name="Science">
        <title>Genomic signatures of disease resistance in endangered staghorn corals.</title>
        <authorList>
            <person name="Vollmer S.V."/>
            <person name="Selwyn J.D."/>
            <person name="Despard B.A."/>
            <person name="Roesel C.L."/>
        </authorList>
    </citation>
    <scope>NUCLEOTIDE SEQUENCE</scope>
    <source>
        <strain evidence="4">K2</strain>
    </source>
</reference>
<dbReference type="PANTHER" id="PTHR21301">
    <property type="entry name" value="REVERSE TRANSCRIPTASE"/>
    <property type="match status" value="1"/>
</dbReference>
<dbReference type="Pfam" id="PF26215">
    <property type="entry name" value="HTH_animal"/>
    <property type="match status" value="1"/>
</dbReference>
<dbReference type="EMBL" id="JARQWQ010000060">
    <property type="protein sequence ID" value="KAK2555741.1"/>
    <property type="molecule type" value="Genomic_DNA"/>
</dbReference>
<feature type="region of interest" description="Disordered" evidence="1">
    <location>
        <begin position="151"/>
        <end position="194"/>
    </location>
</feature>
<dbReference type="InterPro" id="IPR000305">
    <property type="entry name" value="GIY-YIG_endonuc"/>
</dbReference>
<protein>
    <recommendedName>
        <fullName evidence="6">Reverse transcriptase domain-containing protein</fullName>
    </recommendedName>
</protein>
<dbReference type="Pfam" id="PF01541">
    <property type="entry name" value="GIY-YIG"/>
    <property type="match status" value="1"/>
</dbReference>
<gene>
    <name evidence="4" type="ORF">P5673_022308</name>
</gene>
<evidence type="ECO:0008006" key="6">
    <source>
        <dbReference type="Google" id="ProtNLM"/>
    </source>
</evidence>
<reference evidence="4" key="1">
    <citation type="journal article" date="2023" name="G3 (Bethesda)">
        <title>Whole genome assembly and annotation of the endangered Caribbean coral Acropora cervicornis.</title>
        <authorList>
            <person name="Selwyn J.D."/>
            <person name="Vollmer S.V."/>
        </authorList>
    </citation>
    <scope>NUCLEOTIDE SEQUENCE</scope>
    <source>
        <strain evidence="4">K2</strain>
    </source>
</reference>
<evidence type="ECO:0000313" key="5">
    <source>
        <dbReference type="Proteomes" id="UP001249851"/>
    </source>
</evidence>
<dbReference type="Pfam" id="PF00078">
    <property type="entry name" value="RVT_1"/>
    <property type="match status" value="1"/>
</dbReference>
<evidence type="ECO:0000256" key="1">
    <source>
        <dbReference type="SAM" id="MobiDB-lite"/>
    </source>
</evidence>